<comment type="caution">
    <text evidence="5">The sequence shown here is derived from an EMBL/GenBank/DDBJ whole genome shotgun (WGS) entry which is preliminary data.</text>
</comment>
<dbReference type="GO" id="GO:0016301">
    <property type="term" value="F:kinase activity"/>
    <property type="evidence" value="ECO:0007669"/>
    <property type="project" value="UniProtKB-KW"/>
</dbReference>
<keyword evidence="5" id="KW-0418">Kinase</keyword>
<keyword evidence="2" id="KW-0547">Nucleotide-binding</keyword>
<proteinExistence type="inferred from homology"/>
<gene>
    <name evidence="5" type="ORF">RNJ44_01951</name>
</gene>
<dbReference type="InterPro" id="IPR000719">
    <property type="entry name" value="Prot_kinase_dom"/>
</dbReference>
<sequence length="356" mass="41173">MISDQERQIIAFTKFARLYKDGEFAVKVLSKDHSTPPHNVRQECQILKKLSTSEGCLNVVKLIEERVLIDDVELVFEYYPFDLYQFMESCYIQPQKNNPYYSLGVTKSASTVGRQYDNKFDIDRFAKDFMLQIANGLKYIHKNGIIHRDIKPQNIMLRPIQDSFRLIIIDFGISYDITNDNSAEPANSKITDVSTSIYKAPELLFSVKNYSFAIDIWAFMIIISQWFTDKSDTKNYCKSCFDDGYRPGDMDGSEIKLIFSIFENLGVPSIEQWPELKSYGSHEVFEGFFGNSETSNYIANKDEDAKTLTFKKLFSRIDELKDKKYMTKLLKCLSGMCIYESTKRITASEIVHILSN</sequence>
<reference evidence="5 6" key="1">
    <citation type="submission" date="2024-05" db="EMBL/GenBank/DDBJ databases">
        <title>Long read based assembly of the Candida bracarensis genome reveals expanded adhesin content.</title>
        <authorList>
            <person name="Marcet-Houben M."/>
            <person name="Ksiezopolska E."/>
            <person name="Gabaldon T."/>
        </authorList>
    </citation>
    <scope>NUCLEOTIDE SEQUENCE [LARGE SCALE GENOMIC DNA]</scope>
    <source>
        <strain evidence="5 6">CBM6</strain>
    </source>
</reference>
<dbReference type="PROSITE" id="PS00108">
    <property type="entry name" value="PROTEIN_KINASE_ST"/>
    <property type="match status" value="1"/>
</dbReference>
<evidence type="ECO:0000256" key="2">
    <source>
        <dbReference type="ARBA" id="ARBA00022741"/>
    </source>
</evidence>
<keyword evidence="5" id="KW-0808">Transferase</keyword>
<dbReference type="SUPFAM" id="SSF56112">
    <property type="entry name" value="Protein kinase-like (PK-like)"/>
    <property type="match status" value="1"/>
</dbReference>
<evidence type="ECO:0000259" key="4">
    <source>
        <dbReference type="PROSITE" id="PS50011"/>
    </source>
</evidence>
<dbReference type="Pfam" id="PF00069">
    <property type="entry name" value="Pkinase"/>
    <property type="match status" value="1"/>
</dbReference>
<dbReference type="Proteomes" id="UP001623330">
    <property type="component" value="Unassembled WGS sequence"/>
</dbReference>
<dbReference type="PROSITE" id="PS50011">
    <property type="entry name" value="PROTEIN_KINASE_DOM"/>
    <property type="match status" value="1"/>
</dbReference>
<dbReference type="PANTHER" id="PTHR24056:SF508">
    <property type="entry name" value="CYCLIN-DEPENDENT KINASE 10"/>
    <property type="match status" value="1"/>
</dbReference>
<dbReference type="SMART" id="SM00220">
    <property type="entry name" value="S_TKc"/>
    <property type="match status" value="1"/>
</dbReference>
<keyword evidence="6" id="KW-1185">Reference proteome</keyword>
<organism evidence="5 6">
    <name type="scientific">Nakaseomyces bracarensis</name>
    <dbReference type="NCBI Taxonomy" id="273131"/>
    <lineage>
        <taxon>Eukaryota</taxon>
        <taxon>Fungi</taxon>
        <taxon>Dikarya</taxon>
        <taxon>Ascomycota</taxon>
        <taxon>Saccharomycotina</taxon>
        <taxon>Saccharomycetes</taxon>
        <taxon>Saccharomycetales</taxon>
        <taxon>Saccharomycetaceae</taxon>
        <taxon>Nakaseomyces</taxon>
    </lineage>
</organism>
<dbReference type="InterPro" id="IPR050108">
    <property type="entry name" value="CDK"/>
</dbReference>
<keyword evidence="3" id="KW-0067">ATP-binding</keyword>
<feature type="domain" description="Protein kinase" evidence="4">
    <location>
        <begin position="1"/>
        <end position="356"/>
    </location>
</feature>
<dbReference type="InterPro" id="IPR011009">
    <property type="entry name" value="Kinase-like_dom_sf"/>
</dbReference>
<evidence type="ECO:0000313" key="6">
    <source>
        <dbReference type="Proteomes" id="UP001623330"/>
    </source>
</evidence>
<dbReference type="PANTHER" id="PTHR24056">
    <property type="entry name" value="CELL DIVISION PROTEIN KINASE"/>
    <property type="match status" value="1"/>
</dbReference>
<evidence type="ECO:0000256" key="3">
    <source>
        <dbReference type="ARBA" id="ARBA00022840"/>
    </source>
</evidence>
<dbReference type="EMBL" id="JBEVYD010000011">
    <property type="protein sequence ID" value="KAL3229815.1"/>
    <property type="molecule type" value="Genomic_DNA"/>
</dbReference>
<accession>A0ABR4NPH7</accession>
<dbReference type="InterPro" id="IPR008271">
    <property type="entry name" value="Ser/Thr_kinase_AS"/>
</dbReference>
<dbReference type="Gene3D" id="1.10.510.10">
    <property type="entry name" value="Transferase(Phosphotransferase) domain 1"/>
    <property type="match status" value="1"/>
</dbReference>
<evidence type="ECO:0000256" key="1">
    <source>
        <dbReference type="ARBA" id="ARBA00006485"/>
    </source>
</evidence>
<name>A0ABR4NPH7_9SACH</name>
<protein>
    <submittedName>
        <fullName evidence="5">Serine/threonine-protein kinase CAK1</fullName>
    </submittedName>
</protein>
<evidence type="ECO:0000313" key="5">
    <source>
        <dbReference type="EMBL" id="KAL3229815.1"/>
    </source>
</evidence>
<comment type="similarity">
    <text evidence="1">Belongs to the protein kinase superfamily. CMGC Ser/Thr protein kinase family. CDC2/CDKX subfamily.</text>
</comment>